<dbReference type="AlphaFoldDB" id="A0A834HTF3"/>
<accession>A0A834HTF3</accession>
<comment type="caution">
    <text evidence="2">The sequence shown here is derived from an EMBL/GenBank/DDBJ whole genome shotgun (WGS) entry which is preliminary data.</text>
</comment>
<organism evidence="2 3">
    <name type="scientific">Rhynchophorus ferrugineus</name>
    <name type="common">Red palm weevil</name>
    <name type="synonym">Curculio ferrugineus</name>
    <dbReference type="NCBI Taxonomy" id="354439"/>
    <lineage>
        <taxon>Eukaryota</taxon>
        <taxon>Metazoa</taxon>
        <taxon>Ecdysozoa</taxon>
        <taxon>Arthropoda</taxon>
        <taxon>Hexapoda</taxon>
        <taxon>Insecta</taxon>
        <taxon>Pterygota</taxon>
        <taxon>Neoptera</taxon>
        <taxon>Endopterygota</taxon>
        <taxon>Coleoptera</taxon>
        <taxon>Polyphaga</taxon>
        <taxon>Cucujiformia</taxon>
        <taxon>Curculionidae</taxon>
        <taxon>Dryophthorinae</taxon>
        <taxon>Rhynchophorus</taxon>
    </lineage>
</organism>
<gene>
    <name evidence="2" type="ORF">GWI33_019924</name>
</gene>
<sequence length="144" mass="15996">MRDQTRTEIRVSSLHCVGVSTPERESNARTLSWTASNQRICRSTYGSILAGGETATATDLHNEPLPVSDLVDTVKLRQKIAKTSSSEFLSNVSMITTRSLSASPRFCVNSSDRNLNKMDFLRKRLFLHTVTFVLFVTLADASNI</sequence>
<dbReference type="EMBL" id="JAACXV010014498">
    <property type="protein sequence ID" value="KAF7266779.1"/>
    <property type="molecule type" value="Genomic_DNA"/>
</dbReference>
<feature type="non-terminal residue" evidence="2">
    <location>
        <position position="1"/>
    </location>
</feature>
<evidence type="ECO:0000313" key="2">
    <source>
        <dbReference type="EMBL" id="KAF7266779.1"/>
    </source>
</evidence>
<protein>
    <submittedName>
        <fullName evidence="2">Uncharacterized protein</fullName>
    </submittedName>
</protein>
<keyword evidence="1" id="KW-0472">Membrane</keyword>
<keyword evidence="1" id="KW-1133">Transmembrane helix</keyword>
<keyword evidence="1" id="KW-0812">Transmembrane</keyword>
<name>A0A834HTF3_RHYFE</name>
<reference evidence="2" key="1">
    <citation type="submission" date="2020-08" db="EMBL/GenBank/DDBJ databases">
        <title>Genome sequencing and assembly of the red palm weevil Rhynchophorus ferrugineus.</title>
        <authorList>
            <person name="Dias G.B."/>
            <person name="Bergman C.M."/>
            <person name="Manee M."/>
        </authorList>
    </citation>
    <scope>NUCLEOTIDE SEQUENCE</scope>
    <source>
        <strain evidence="2">AA-2017</strain>
        <tissue evidence="2">Whole larva</tissue>
    </source>
</reference>
<dbReference type="Proteomes" id="UP000625711">
    <property type="component" value="Unassembled WGS sequence"/>
</dbReference>
<feature type="transmembrane region" description="Helical" evidence="1">
    <location>
        <begin position="125"/>
        <end position="142"/>
    </location>
</feature>
<evidence type="ECO:0000313" key="3">
    <source>
        <dbReference type="Proteomes" id="UP000625711"/>
    </source>
</evidence>
<evidence type="ECO:0000256" key="1">
    <source>
        <dbReference type="SAM" id="Phobius"/>
    </source>
</evidence>
<keyword evidence="3" id="KW-1185">Reference proteome</keyword>
<proteinExistence type="predicted"/>